<dbReference type="STRING" id="200904.GCA_900168775_02080"/>
<gene>
    <name evidence="2" type="ORF">DES48_101237</name>
</gene>
<dbReference type="OrthoDB" id="5198189at2"/>
<feature type="transmembrane region" description="Helical" evidence="1">
    <location>
        <begin position="96"/>
        <end position="120"/>
    </location>
</feature>
<proteinExistence type="predicted"/>
<dbReference type="RefSeq" id="WP_113866166.1">
    <property type="nucleotide sequence ID" value="NZ_BAABQN010000001.1"/>
</dbReference>
<evidence type="ECO:0000313" key="3">
    <source>
        <dbReference type="Proteomes" id="UP000252254"/>
    </source>
</evidence>
<accession>A0A366EIF2</accession>
<keyword evidence="3" id="KW-1185">Reference proteome</keyword>
<sequence>MKHTYKISLIAMLAALAISGRFALQFLPNIQPVTSLVILTGFFFGSIPAALLGIITILISNLFLGMGIWTLSQLIAFTLIGLISGIVGKCIIKHQFFVLIIMSILAAFCYGLFFAISNYLITGFFWGYYIAGLIFDCYHAFGNVLFMLVSYKPFSLLAKHYKIHYSSL</sequence>
<evidence type="ECO:0000313" key="2">
    <source>
        <dbReference type="EMBL" id="RBP01500.1"/>
    </source>
</evidence>
<comment type="caution">
    <text evidence="2">The sequence shown here is derived from an EMBL/GenBank/DDBJ whole genome shotgun (WGS) entry which is preliminary data.</text>
</comment>
<dbReference type="Proteomes" id="UP000252254">
    <property type="component" value="Unassembled WGS sequence"/>
</dbReference>
<feature type="transmembrane region" description="Helical" evidence="1">
    <location>
        <begin position="66"/>
        <end position="87"/>
    </location>
</feature>
<dbReference type="EMBL" id="QNRI01000001">
    <property type="protein sequence ID" value="RBP01500.1"/>
    <property type="molecule type" value="Genomic_DNA"/>
</dbReference>
<keyword evidence="1" id="KW-0472">Membrane</keyword>
<feature type="transmembrane region" description="Helical" evidence="1">
    <location>
        <begin position="36"/>
        <end position="60"/>
    </location>
</feature>
<dbReference type="AlphaFoldDB" id="A0A366EIF2"/>
<reference evidence="2 3" key="1">
    <citation type="submission" date="2018-06" db="EMBL/GenBank/DDBJ databases">
        <title>Genomic Encyclopedia of Type Strains, Phase IV (KMG-IV): sequencing the most valuable type-strain genomes for metagenomic binning, comparative biology and taxonomic classification.</title>
        <authorList>
            <person name="Goeker M."/>
        </authorList>
    </citation>
    <scope>NUCLEOTIDE SEQUENCE [LARGE SCALE GENOMIC DNA]</scope>
    <source>
        <strain evidence="2 3">DSM 15140</strain>
    </source>
</reference>
<evidence type="ECO:0000256" key="1">
    <source>
        <dbReference type="SAM" id="Phobius"/>
    </source>
</evidence>
<name>A0A366EIF2_9BACI</name>
<keyword evidence="1" id="KW-0812">Transmembrane</keyword>
<feature type="transmembrane region" description="Helical" evidence="1">
    <location>
        <begin position="6"/>
        <end position="24"/>
    </location>
</feature>
<protein>
    <submittedName>
        <fullName evidence="2">Energy-coupling factor transport system substrate-specific component</fullName>
    </submittedName>
</protein>
<feature type="transmembrane region" description="Helical" evidence="1">
    <location>
        <begin position="126"/>
        <end position="149"/>
    </location>
</feature>
<dbReference type="Gene3D" id="1.10.1760.20">
    <property type="match status" value="1"/>
</dbReference>
<keyword evidence="1" id="KW-1133">Transmembrane helix</keyword>
<organism evidence="2 3">
    <name type="scientific">Paraliobacillus ryukyuensis</name>
    <dbReference type="NCBI Taxonomy" id="200904"/>
    <lineage>
        <taxon>Bacteria</taxon>
        <taxon>Bacillati</taxon>
        <taxon>Bacillota</taxon>
        <taxon>Bacilli</taxon>
        <taxon>Bacillales</taxon>
        <taxon>Bacillaceae</taxon>
        <taxon>Paraliobacillus</taxon>
    </lineage>
</organism>